<gene>
    <name evidence="2" type="ORF">SAMN05192539_101893</name>
</gene>
<protein>
    <submittedName>
        <fullName evidence="2">Uncharacterized protein</fullName>
    </submittedName>
</protein>
<proteinExistence type="predicted"/>
<keyword evidence="1" id="KW-0812">Transmembrane</keyword>
<keyword evidence="1" id="KW-0472">Membrane</keyword>
<organism evidence="2 3">
    <name type="scientific">Paraburkholderia diazotrophica</name>
    <dbReference type="NCBI Taxonomy" id="667676"/>
    <lineage>
        <taxon>Bacteria</taxon>
        <taxon>Pseudomonadati</taxon>
        <taxon>Pseudomonadota</taxon>
        <taxon>Betaproteobacteria</taxon>
        <taxon>Burkholderiales</taxon>
        <taxon>Burkholderiaceae</taxon>
        <taxon>Paraburkholderia</taxon>
    </lineage>
</organism>
<evidence type="ECO:0000313" key="2">
    <source>
        <dbReference type="EMBL" id="SEJ79046.1"/>
    </source>
</evidence>
<sequence length="46" mass="4954">MKTWRIIGLCSMALIILVLFTSMCVILQEGVAARSAGGTLPRVVHP</sequence>
<reference evidence="3" key="1">
    <citation type="submission" date="2016-10" db="EMBL/GenBank/DDBJ databases">
        <authorList>
            <person name="Varghese N."/>
            <person name="Submissions S."/>
        </authorList>
    </citation>
    <scope>NUCLEOTIDE SEQUENCE [LARGE SCALE GENOMIC DNA]</scope>
    <source>
        <strain evidence="3">LMG 26031</strain>
    </source>
</reference>
<evidence type="ECO:0000313" key="3">
    <source>
        <dbReference type="Proteomes" id="UP000198866"/>
    </source>
</evidence>
<keyword evidence="1" id="KW-1133">Transmembrane helix</keyword>
<dbReference type="RefSeq" id="WP_177200455.1">
    <property type="nucleotide sequence ID" value="NZ_FNYE01000018.1"/>
</dbReference>
<keyword evidence="3" id="KW-1185">Reference proteome</keyword>
<feature type="transmembrane region" description="Helical" evidence="1">
    <location>
        <begin position="6"/>
        <end position="27"/>
    </location>
</feature>
<name>A0A1H7BP98_9BURK</name>
<dbReference type="AlphaFoldDB" id="A0A1H7BP98"/>
<accession>A0A1H7BP98</accession>
<dbReference type="Proteomes" id="UP000198866">
    <property type="component" value="Unassembled WGS sequence"/>
</dbReference>
<evidence type="ECO:0000256" key="1">
    <source>
        <dbReference type="SAM" id="Phobius"/>
    </source>
</evidence>
<dbReference type="EMBL" id="FNYE01000018">
    <property type="protein sequence ID" value="SEJ79046.1"/>
    <property type="molecule type" value="Genomic_DNA"/>
</dbReference>